<feature type="region of interest" description="Disordered" evidence="1">
    <location>
        <begin position="104"/>
        <end position="127"/>
    </location>
</feature>
<dbReference type="KEGG" id="nou:Natoc_1524"/>
<gene>
    <name evidence="2" type="ORF">Natoc_1524</name>
</gene>
<dbReference type="Proteomes" id="UP000010878">
    <property type="component" value="Chromosome"/>
</dbReference>
<accession>L0JX54</accession>
<evidence type="ECO:0000313" key="2">
    <source>
        <dbReference type="EMBL" id="AGB37331.1"/>
    </source>
</evidence>
<reference evidence="2 3" key="1">
    <citation type="submission" date="2012-11" db="EMBL/GenBank/DDBJ databases">
        <title>FINISHED of Natronococcus occultus SP4, DSM 3396.</title>
        <authorList>
            <consortium name="DOE Joint Genome Institute"/>
            <person name="Eisen J."/>
            <person name="Huntemann M."/>
            <person name="Wei C.-L."/>
            <person name="Han J."/>
            <person name="Detter J.C."/>
            <person name="Han C."/>
            <person name="Tapia R."/>
            <person name="Chen A."/>
            <person name="Kyrpides N."/>
            <person name="Mavromatis K."/>
            <person name="Markowitz V."/>
            <person name="Szeto E."/>
            <person name="Ivanova N."/>
            <person name="Mikhailova N."/>
            <person name="Ovchinnikova G."/>
            <person name="Pagani I."/>
            <person name="Pati A."/>
            <person name="Goodwin L."/>
            <person name="Nordberg H.P."/>
            <person name="Cantor M.N."/>
            <person name="Hua S.X."/>
            <person name="Woyke T."/>
            <person name="Eisen J."/>
            <person name="Klenk H.-P."/>
            <person name="Klenk H.-P."/>
        </authorList>
    </citation>
    <scope>NUCLEOTIDE SEQUENCE [LARGE SCALE GENOMIC DNA]</scope>
    <source>
        <strain evidence="2 3">SP4</strain>
    </source>
</reference>
<dbReference type="GeneID" id="14404608"/>
<proteinExistence type="predicted"/>
<feature type="compositionally biased region" description="Basic and acidic residues" evidence="1">
    <location>
        <begin position="1"/>
        <end position="10"/>
    </location>
</feature>
<sequence length="127" mass="14023">MTMEATRYDDGTISYPGHPRSRDGAEPVGTIDLSEHTAEVVTWTTSTATPPGVREPNHLAIVEFDVSEDVEDEDAETSVRALVQLTDGDVETGDEVEPVYTEELREPGAGIREPESQDWDGYRFEPV</sequence>
<dbReference type="STRING" id="694430.Natoc_1524"/>
<organism evidence="2 3">
    <name type="scientific">Natronococcus occultus SP4</name>
    <dbReference type="NCBI Taxonomy" id="694430"/>
    <lineage>
        <taxon>Archaea</taxon>
        <taxon>Methanobacteriati</taxon>
        <taxon>Methanobacteriota</taxon>
        <taxon>Stenosarchaea group</taxon>
        <taxon>Halobacteria</taxon>
        <taxon>Halobacteriales</taxon>
        <taxon>Natrialbaceae</taxon>
        <taxon>Natronococcus</taxon>
    </lineage>
</organism>
<dbReference type="RefSeq" id="WP_015320781.1">
    <property type="nucleotide sequence ID" value="NC_019974.1"/>
</dbReference>
<dbReference type="SUPFAM" id="SSF50249">
    <property type="entry name" value="Nucleic acid-binding proteins"/>
    <property type="match status" value="1"/>
</dbReference>
<dbReference type="eggNOG" id="arCOG04614">
    <property type="taxonomic scope" value="Archaea"/>
</dbReference>
<dbReference type="AlphaFoldDB" id="L0JX54"/>
<evidence type="ECO:0000313" key="3">
    <source>
        <dbReference type="Proteomes" id="UP000010878"/>
    </source>
</evidence>
<dbReference type="HOGENOM" id="CLU_155008_0_0_2"/>
<keyword evidence="3" id="KW-1185">Reference proteome</keyword>
<feature type="region of interest" description="Disordered" evidence="1">
    <location>
        <begin position="1"/>
        <end position="28"/>
    </location>
</feature>
<evidence type="ECO:0000256" key="1">
    <source>
        <dbReference type="SAM" id="MobiDB-lite"/>
    </source>
</evidence>
<protein>
    <submittedName>
        <fullName evidence="2">Putative nucleic-acid-binding protein containing a Zn-ribbon</fullName>
    </submittedName>
</protein>
<dbReference type="InterPro" id="IPR012340">
    <property type="entry name" value="NA-bd_OB-fold"/>
</dbReference>
<dbReference type="OrthoDB" id="213852at2157"/>
<name>L0JX54_9EURY</name>
<dbReference type="EMBL" id="CP003929">
    <property type="protein sequence ID" value="AGB37331.1"/>
    <property type="molecule type" value="Genomic_DNA"/>
</dbReference>